<dbReference type="SUPFAM" id="SSF49879">
    <property type="entry name" value="SMAD/FHA domain"/>
    <property type="match status" value="1"/>
</dbReference>
<evidence type="ECO:0000256" key="1">
    <source>
        <dbReference type="SAM" id="Phobius"/>
    </source>
</evidence>
<evidence type="ECO:0000313" key="3">
    <source>
        <dbReference type="Proteomes" id="UP000006055"/>
    </source>
</evidence>
<dbReference type="STRING" id="706587.Desti_4018"/>
<evidence type="ECO:0008006" key="4">
    <source>
        <dbReference type="Google" id="ProtNLM"/>
    </source>
</evidence>
<dbReference type="Gene3D" id="2.60.200.20">
    <property type="match status" value="1"/>
</dbReference>
<keyword evidence="1" id="KW-1133">Transmembrane helix</keyword>
<accession>I4CAR7</accession>
<dbReference type="EMBL" id="CP003360">
    <property type="protein sequence ID" value="AFM26658.1"/>
    <property type="molecule type" value="Genomic_DNA"/>
</dbReference>
<keyword evidence="1" id="KW-0472">Membrane</keyword>
<dbReference type="KEGG" id="dti:Desti_4018"/>
<dbReference type="CDD" id="cd00060">
    <property type="entry name" value="FHA"/>
    <property type="match status" value="1"/>
</dbReference>
<feature type="transmembrane region" description="Helical" evidence="1">
    <location>
        <begin position="188"/>
        <end position="209"/>
    </location>
</feature>
<reference evidence="3" key="1">
    <citation type="submission" date="2012-06" db="EMBL/GenBank/DDBJ databases">
        <title>Complete sequence of chromosome of Desulfomonile tiedjei DSM 6799.</title>
        <authorList>
            <person name="Lucas S."/>
            <person name="Copeland A."/>
            <person name="Lapidus A."/>
            <person name="Glavina del Rio T."/>
            <person name="Dalin E."/>
            <person name="Tice H."/>
            <person name="Bruce D."/>
            <person name="Goodwin L."/>
            <person name="Pitluck S."/>
            <person name="Peters L."/>
            <person name="Ovchinnikova G."/>
            <person name="Zeytun A."/>
            <person name="Lu M."/>
            <person name="Kyrpides N."/>
            <person name="Mavromatis K."/>
            <person name="Ivanova N."/>
            <person name="Brettin T."/>
            <person name="Detter J.C."/>
            <person name="Han C."/>
            <person name="Larimer F."/>
            <person name="Land M."/>
            <person name="Hauser L."/>
            <person name="Markowitz V."/>
            <person name="Cheng J.-F."/>
            <person name="Hugenholtz P."/>
            <person name="Woyke T."/>
            <person name="Wu D."/>
            <person name="Spring S."/>
            <person name="Schroeder M."/>
            <person name="Brambilla E."/>
            <person name="Klenk H.-P."/>
            <person name="Eisen J.A."/>
        </authorList>
    </citation>
    <scope>NUCLEOTIDE SEQUENCE [LARGE SCALE GENOMIC DNA]</scope>
    <source>
        <strain evidence="3">ATCC 49306 / DSM 6799 / DCB-1</strain>
    </source>
</reference>
<feature type="transmembrane region" description="Helical" evidence="1">
    <location>
        <begin position="48"/>
        <end position="68"/>
    </location>
</feature>
<gene>
    <name evidence="2" type="ordered locus">Desti_4018</name>
</gene>
<proteinExistence type="predicted"/>
<organism evidence="2 3">
    <name type="scientific">Desulfomonile tiedjei (strain ATCC 49306 / DSM 6799 / DCB-1)</name>
    <dbReference type="NCBI Taxonomy" id="706587"/>
    <lineage>
        <taxon>Bacteria</taxon>
        <taxon>Pseudomonadati</taxon>
        <taxon>Thermodesulfobacteriota</taxon>
        <taxon>Desulfomonilia</taxon>
        <taxon>Desulfomonilales</taxon>
        <taxon>Desulfomonilaceae</taxon>
        <taxon>Desulfomonile</taxon>
    </lineage>
</organism>
<feature type="transmembrane region" description="Helical" evidence="1">
    <location>
        <begin position="124"/>
        <end position="147"/>
    </location>
</feature>
<protein>
    <recommendedName>
        <fullName evidence="4">FHA domain-containing protein</fullName>
    </recommendedName>
</protein>
<keyword evidence="3" id="KW-1185">Reference proteome</keyword>
<feature type="transmembrane region" description="Helical" evidence="1">
    <location>
        <begin position="154"/>
        <end position="172"/>
    </location>
</feature>
<dbReference type="AlphaFoldDB" id="I4CAR7"/>
<dbReference type="HOGENOM" id="CLU_815669_0_0_7"/>
<keyword evidence="1" id="KW-0812">Transmembrane</keyword>
<dbReference type="InterPro" id="IPR008984">
    <property type="entry name" value="SMAD_FHA_dom_sf"/>
</dbReference>
<sequence>MWLDYLSLFHRPSPSMSALFCSAAALAGWTVCEPFFAEGGSPEPIGAGNSFMGPFITGVIVAAFILIYRRSGLTYVDMALSIIAGFGIAFVIGFTLMIPSHILFDWCKNSWSLSYFFPSNSDFFAVQAGRGLSWSVFSLGAAVSLFVCADRSTVLCAASGCVLAGAIAGILFDPIQLCCSSFGFTAPWLSRLVCFAVLGGMSGLFFGIVQKIFTRGALLIVSGTLAGWRLVIDDSPCLIGASPKCDLVVHGQDLDDIVGIVEKCGFGYRFFCQAHMRECTINNKQTHSALLQPGDLLHIGGLSMVFSEISRQEPGNDSRANLPLRLFERPRTADNVNRRP</sequence>
<name>I4CAR7_DESTA</name>
<evidence type="ECO:0000313" key="2">
    <source>
        <dbReference type="EMBL" id="AFM26658.1"/>
    </source>
</evidence>
<dbReference type="Proteomes" id="UP000006055">
    <property type="component" value="Chromosome"/>
</dbReference>
<feature type="transmembrane region" description="Helical" evidence="1">
    <location>
        <begin position="80"/>
        <end position="104"/>
    </location>
</feature>